<organism evidence="2 3">
    <name type="scientific">Schinkia azotoformans MEV2011</name>
    <dbReference type="NCBI Taxonomy" id="1348973"/>
    <lineage>
        <taxon>Bacteria</taxon>
        <taxon>Bacillati</taxon>
        <taxon>Bacillota</taxon>
        <taxon>Bacilli</taxon>
        <taxon>Bacillales</taxon>
        <taxon>Bacillaceae</taxon>
        <taxon>Calidifontibacillus/Schinkia group</taxon>
        <taxon>Schinkia</taxon>
    </lineage>
</organism>
<dbReference type="EMBL" id="JJRY01000020">
    <property type="protein sequence ID" value="KEF36977.1"/>
    <property type="molecule type" value="Genomic_DNA"/>
</dbReference>
<dbReference type="InterPro" id="IPR056670">
    <property type="entry name" value="DUF7768"/>
</dbReference>
<evidence type="ECO:0000313" key="2">
    <source>
        <dbReference type="EMBL" id="KEF36977.1"/>
    </source>
</evidence>
<comment type="caution">
    <text evidence="2">The sequence shown here is derived from an EMBL/GenBank/DDBJ whole genome shotgun (WGS) entry which is preliminary data.</text>
</comment>
<reference evidence="2 3" key="1">
    <citation type="submission" date="2014-04" db="EMBL/GenBank/DDBJ databases">
        <title>Draft genome sequence of Bacillus azotoformans MEV2011, a (co-) denitrifying strain unable to grow in the presence of oxygen.</title>
        <authorList>
            <person name="Nielsen M."/>
            <person name="Schreiber L."/>
            <person name="Finster K."/>
            <person name="Schramm A."/>
        </authorList>
    </citation>
    <scope>NUCLEOTIDE SEQUENCE [LARGE SCALE GENOMIC DNA]</scope>
    <source>
        <strain evidence="2 3">MEV2011</strain>
    </source>
</reference>
<name>A0A072NI98_SCHAZ</name>
<accession>A0A072NI98</accession>
<protein>
    <recommendedName>
        <fullName evidence="1">DUF7768 domain-containing protein</fullName>
    </recommendedName>
</protein>
<sequence length="144" mass="16570">MGINKFNHEGYHDPTPHEALTNIMKKEKAEKKSAFKPLVYICSPYSGDVEENIKKARSFCSFALDQNCIPIAPHLMFPQFMDDENPEERELAIFMDIVLMGKCSEVWVLGNTISTGMAREIEVAKKRRQTVRYFSPEHEEVESL</sequence>
<evidence type="ECO:0000259" key="1">
    <source>
        <dbReference type="Pfam" id="PF24963"/>
    </source>
</evidence>
<dbReference type="OrthoDB" id="9807423at2"/>
<dbReference type="Gene3D" id="3.40.50.10400">
    <property type="entry name" value="Hypothetical protein PA1492"/>
    <property type="match status" value="1"/>
</dbReference>
<feature type="domain" description="DUF7768" evidence="1">
    <location>
        <begin position="37"/>
        <end position="134"/>
    </location>
</feature>
<dbReference type="RefSeq" id="WP_035197504.1">
    <property type="nucleotide sequence ID" value="NZ_JJRY01000020.1"/>
</dbReference>
<dbReference type="Proteomes" id="UP000027936">
    <property type="component" value="Unassembled WGS sequence"/>
</dbReference>
<dbReference type="PATRIC" id="fig|1348973.3.peg.3776"/>
<proteinExistence type="predicted"/>
<gene>
    <name evidence="2" type="ORF">M670_03891</name>
</gene>
<evidence type="ECO:0000313" key="3">
    <source>
        <dbReference type="Proteomes" id="UP000027936"/>
    </source>
</evidence>
<dbReference type="Pfam" id="PF24963">
    <property type="entry name" value="DUF7768"/>
    <property type="match status" value="1"/>
</dbReference>
<dbReference type="AlphaFoldDB" id="A0A072NI98"/>